<evidence type="ECO:0000256" key="4">
    <source>
        <dbReference type="ARBA" id="ARBA00023004"/>
    </source>
</evidence>
<organism evidence="7 8">
    <name type="scientific">Bradyrhizobium guangdongense</name>
    <dbReference type="NCBI Taxonomy" id="1325090"/>
    <lineage>
        <taxon>Bacteria</taxon>
        <taxon>Pseudomonadati</taxon>
        <taxon>Pseudomonadota</taxon>
        <taxon>Alphaproteobacteria</taxon>
        <taxon>Hyphomicrobiales</taxon>
        <taxon>Nitrobacteraceae</taxon>
        <taxon>Bradyrhizobium</taxon>
    </lineage>
</organism>
<dbReference type="AlphaFoldDB" id="A0AA87W8P3"/>
<keyword evidence="5" id="KW-0456">Lyase</keyword>
<dbReference type="InterPro" id="IPR025702">
    <property type="entry name" value="OXD"/>
</dbReference>
<evidence type="ECO:0000256" key="5">
    <source>
        <dbReference type="ARBA" id="ARBA00023239"/>
    </source>
</evidence>
<evidence type="ECO:0000256" key="1">
    <source>
        <dbReference type="ARBA" id="ARBA00001970"/>
    </source>
</evidence>
<dbReference type="GO" id="GO:0016829">
    <property type="term" value="F:lyase activity"/>
    <property type="evidence" value="ECO:0007669"/>
    <property type="project" value="UniProtKB-KW"/>
</dbReference>
<reference evidence="7" key="2">
    <citation type="submission" date="2022-12" db="EMBL/GenBank/DDBJ databases">
        <authorList>
            <person name="Sun Q."/>
            <person name="Zhou Y."/>
        </authorList>
    </citation>
    <scope>NUCLEOTIDE SEQUENCE</scope>
    <source>
        <strain evidence="7">CGMCC 1.15034</strain>
    </source>
</reference>
<evidence type="ECO:0000313" key="8">
    <source>
        <dbReference type="Proteomes" id="UP000625079"/>
    </source>
</evidence>
<comment type="similarity">
    <text evidence="6">Belongs to the heme-containing dehydratase family.</text>
</comment>
<keyword evidence="2" id="KW-0349">Heme</keyword>
<dbReference type="Proteomes" id="UP000625079">
    <property type="component" value="Unassembled WGS sequence"/>
</dbReference>
<evidence type="ECO:0000256" key="2">
    <source>
        <dbReference type="ARBA" id="ARBA00022617"/>
    </source>
</evidence>
<dbReference type="EMBL" id="BMHC01000012">
    <property type="protein sequence ID" value="GGI28710.1"/>
    <property type="molecule type" value="Genomic_DNA"/>
</dbReference>
<name>A0AA87W8P3_9BRAD</name>
<dbReference type="Pfam" id="PF13816">
    <property type="entry name" value="Dehydratase_hem"/>
    <property type="match status" value="1"/>
</dbReference>
<accession>A0AA87W8P3</accession>
<evidence type="ECO:0000313" key="7">
    <source>
        <dbReference type="EMBL" id="GGI28710.1"/>
    </source>
</evidence>
<keyword evidence="4" id="KW-0408">Iron</keyword>
<gene>
    <name evidence="7" type="ORF">GCM10010987_50770</name>
</gene>
<comment type="caution">
    <text evidence="7">The sequence shown here is derived from an EMBL/GenBank/DDBJ whole genome shotgun (WGS) entry which is preliminary data.</text>
</comment>
<protein>
    <submittedName>
        <fullName evidence="7">Phenylacetaldoxime dehydratase</fullName>
    </submittedName>
</protein>
<dbReference type="GO" id="GO:0046872">
    <property type="term" value="F:metal ion binding"/>
    <property type="evidence" value="ECO:0007669"/>
    <property type="project" value="UniProtKB-KW"/>
</dbReference>
<keyword evidence="3" id="KW-0479">Metal-binding</keyword>
<sequence length="348" mass="38870">MIMESAIPAHLEIQRTRHKHVSDDYRPPYPSFVARYKPGVNRVVMGYFGVQYRGTSPAAAAEALAEIARLFAGEGGPSHWDRARYVDEAGYVNIVSVAYWDDIPRFDAWFMPAREVWTGKTRQDIGTFIEVLRPTVARHETLFSSLGRPEGVAVIAEGMSGEVQEHAYWGGMRDRIPLSQTDPISPGCDPELVRDGARMRVKAQDNLCLIRSGQDWSDTEASERKLYLDDVEPVLREGMDFLRDGGLAIGCYANRYMQVLSADGSASEKSYGQSWWKSLAALERWAESHPTHVKIFGAAMKYLSTLGPSAKLRLYHEVTVAAADEQFFEYLNCHPKTGMLAAVETIAA</sequence>
<reference evidence="7" key="1">
    <citation type="journal article" date="2014" name="Int. J. Syst. Evol. Microbiol.">
        <title>Complete genome sequence of Corynebacterium casei LMG S-19264T (=DSM 44701T), isolated from a smear-ripened cheese.</title>
        <authorList>
            <consortium name="US DOE Joint Genome Institute (JGI-PGF)"/>
            <person name="Walter F."/>
            <person name="Albersmeier A."/>
            <person name="Kalinowski J."/>
            <person name="Ruckert C."/>
        </authorList>
    </citation>
    <scope>NUCLEOTIDE SEQUENCE</scope>
    <source>
        <strain evidence="7">CGMCC 1.15034</strain>
    </source>
</reference>
<proteinExistence type="inferred from homology"/>
<evidence type="ECO:0000256" key="6">
    <source>
        <dbReference type="ARBA" id="ARBA00034312"/>
    </source>
</evidence>
<comment type="cofactor">
    <cofactor evidence="1">
        <name>heme b</name>
        <dbReference type="ChEBI" id="CHEBI:60344"/>
    </cofactor>
</comment>
<evidence type="ECO:0000256" key="3">
    <source>
        <dbReference type="ARBA" id="ARBA00022723"/>
    </source>
</evidence>